<evidence type="ECO:0000313" key="6">
    <source>
        <dbReference type="EMBL" id="KAI7839673.1"/>
    </source>
</evidence>
<comment type="subcellular location">
    <subcellularLocation>
        <location evidence="2">Cytoplasm</location>
    </subcellularLocation>
    <subcellularLocation>
        <location evidence="1">Nucleus</location>
    </subcellularLocation>
</comment>
<dbReference type="InterPro" id="IPR039924">
    <property type="entry name" value="ICln/Lot5/Saf5"/>
</dbReference>
<accession>A0AAD5H3P5</accession>
<evidence type="ECO:0000313" key="7">
    <source>
        <dbReference type="Proteomes" id="UP001205105"/>
    </source>
</evidence>
<comment type="caution">
    <text evidence="6">The sequence shown here is derived from an EMBL/GenBank/DDBJ whole genome shotgun (WGS) entry which is preliminary data.</text>
</comment>
<dbReference type="PANTHER" id="PTHR21399:SF0">
    <property type="entry name" value="METHYLOSOME SUBUNIT PICLN"/>
    <property type="match status" value="1"/>
</dbReference>
<dbReference type="Pfam" id="PF03517">
    <property type="entry name" value="Voldacs"/>
    <property type="match status" value="1"/>
</dbReference>
<evidence type="ECO:0000256" key="3">
    <source>
        <dbReference type="ARBA" id="ARBA00022490"/>
    </source>
</evidence>
<dbReference type="GO" id="GO:0005681">
    <property type="term" value="C:spliceosomal complex"/>
    <property type="evidence" value="ECO:0007669"/>
    <property type="project" value="TreeGrafter"/>
</dbReference>
<keyword evidence="4" id="KW-0539">Nucleus</keyword>
<dbReference type="Gene3D" id="2.30.29.30">
    <property type="entry name" value="Pleckstrin-homology domain (PH domain)/Phosphotyrosine-binding domain (PTB)"/>
    <property type="match status" value="1"/>
</dbReference>
<evidence type="ECO:0000256" key="4">
    <source>
        <dbReference type="ARBA" id="ARBA00023242"/>
    </source>
</evidence>
<evidence type="ECO:0000256" key="2">
    <source>
        <dbReference type="ARBA" id="ARBA00004496"/>
    </source>
</evidence>
<keyword evidence="3" id="KW-0963">Cytoplasm</keyword>
<dbReference type="EMBL" id="JADXDR010000095">
    <property type="protein sequence ID" value="KAI7839673.1"/>
    <property type="molecule type" value="Genomic_DNA"/>
</dbReference>
<dbReference type="Proteomes" id="UP001205105">
    <property type="component" value="Unassembled WGS sequence"/>
</dbReference>
<organism evidence="6 7">
    <name type="scientific">Chlorella ohadii</name>
    <dbReference type="NCBI Taxonomy" id="2649997"/>
    <lineage>
        <taxon>Eukaryota</taxon>
        <taxon>Viridiplantae</taxon>
        <taxon>Chlorophyta</taxon>
        <taxon>core chlorophytes</taxon>
        <taxon>Trebouxiophyceae</taxon>
        <taxon>Chlorellales</taxon>
        <taxon>Chlorellaceae</taxon>
        <taxon>Chlorella clade</taxon>
        <taxon>Chlorella</taxon>
    </lineage>
</organism>
<feature type="compositionally biased region" description="Basic and acidic residues" evidence="5">
    <location>
        <begin position="221"/>
        <end position="230"/>
    </location>
</feature>
<name>A0AAD5H3P5_9CHLO</name>
<reference evidence="6" key="1">
    <citation type="submission" date="2020-11" db="EMBL/GenBank/DDBJ databases">
        <title>Chlorella ohadii genome sequencing and assembly.</title>
        <authorList>
            <person name="Murik O."/>
            <person name="Treves H."/>
            <person name="Kedem I."/>
            <person name="Shotland Y."/>
            <person name="Kaplan A."/>
        </authorList>
    </citation>
    <scope>NUCLEOTIDE SEQUENCE</scope>
    <source>
        <strain evidence="6">1</strain>
    </source>
</reference>
<evidence type="ECO:0000256" key="1">
    <source>
        <dbReference type="ARBA" id="ARBA00004123"/>
    </source>
</evidence>
<gene>
    <name evidence="6" type="ORF">COHA_006482</name>
</gene>
<evidence type="ECO:0000256" key="5">
    <source>
        <dbReference type="SAM" id="MobiDB-lite"/>
    </source>
</evidence>
<proteinExistence type="predicted"/>
<dbReference type="InterPro" id="IPR011993">
    <property type="entry name" value="PH-like_dom_sf"/>
</dbReference>
<dbReference type="GO" id="GO:0034715">
    <property type="term" value="C:pICln-Sm protein complex"/>
    <property type="evidence" value="ECO:0007669"/>
    <property type="project" value="TreeGrafter"/>
</dbReference>
<dbReference type="GO" id="GO:0045292">
    <property type="term" value="P:mRNA cis splicing, via spliceosome"/>
    <property type="evidence" value="ECO:0007669"/>
    <property type="project" value="TreeGrafter"/>
</dbReference>
<dbReference type="PANTHER" id="PTHR21399">
    <property type="entry name" value="CHLORIDE CONDUCTANCE REGULATORY PROTEIN ICLN"/>
    <property type="match status" value="1"/>
</dbReference>
<keyword evidence="7" id="KW-1185">Reference proteome</keyword>
<feature type="region of interest" description="Disordered" evidence="5">
    <location>
        <begin position="196"/>
        <end position="230"/>
    </location>
</feature>
<dbReference type="AlphaFoldDB" id="A0AAD5H3P5"/>
<feature type="region of interest" description="Disordered" evidence="5">
    <location>
        <begin position="96"/>
        <end position="120"/>
    </location>
</feature>
<sequence length="230" mass="23996">MAAAELIGLEPVQAAAGGGPPLDEEESVIATFERVQLVAAAQDLGEGTLFITEWRVFWLAAAAGYSVDFAAIVMHAVASDDESFGKPCLYCQLDSEEEGEGGLGGSGSGSEEEEAEGEGGQADVLPELRLIPADAAQLDDLFQAFCEGAERNPDWSEDEEEEGGAGGVFFDEDEVLAGAAAASLGVGDVEELVGQDPGRFEDAEGDEFEEFGQRRRAAAGGRERQPNGGC</sequence>
<dbReference type="GO" id="GO:0000387">
    <property type="term" value="P:spliceosomal snRNP assembly"/>
    <property type="evidence" value="ECO:0007669"/>
    <property type="project" value="TreeGrafter"/>
</dbReference>
<evidence type="ECO:0008006" key="8">
    <source>
        <dbReference type="Google" id="ProtNLM"/>
    </source>
</evidence>
<dbReference type="GO" id="GO:0005829">
    <property type="term" value="C:cytosol"/>
    <property type="evidence" value="ECO:0007669"/>
    <property type="project" value="TreeGrafter"/>
</dbReference>
<protein>
    <recommendedName>
        <fullName evidence="8">Chloride conductance regulatory protein ICln</fullName>
    </recommendedName>
</protein>